<dbReference type="PANTHER" id="PTHR46732">
    <property type="entry name" value="ATP-DEPENDENT PROTEASE LA (LON) DOMAIN PROTEIN"/>
    <property type="match status" value="1"/>
</dbReference>
<protein>
    <recommendedName>
        <fullName evidence="1">Lon N-terminal domain-containing protein</fullName>
    </recommendedName>
</protein>
<keyword evidence="3" id="KW-1185">Reference proteome</keyword>
<gene>
    <name evidence="2" type="ORF">FHS50_001837</name>
</gene>
<dbReference type="PROSITE" id="PS51787">
    <property type="entry name" value="LON_N"/>
    <property type="match status" value="1"/>
</dbReference>
<organism evidence="2 3">
    <name type="scientific">Sphingomicrobium lutaoense</name>
    <dbReference type="NCBI Taxonomy" id="515949"/>
    <lineage>
        <taxon>Bacteria</taxon>
        <taxon>Pseudomonadati</taxon>
        <taxon>Pseudomonadota</taxon>
        <taxon>Alphaproteobacteria</taxon>
        <taxon>Sphingomonadales</taxon>
        <taxon>Sphingomonadaceae</taxon>
        <taxon>Sphingomicrobium</taxon>
    </lineage>
</organism>
<dbReference type="InterPro" id="IPR015947">
    <property type="entry name" value="PUA-like_sf"/>
</dbReference>
<dbReference type="Gene3D" id="2.30.130.40">
    <property type="entry name" value="LON domain-like"/>
    <property type="match status" value="1"/>
</dbReference>
<name>A0A839Z543_9SPHN</name>
<evidence type="ECO:0000313" key="2">
    <source>
        <dbReference type="EMBL" id="MBB3764775.1"/>
    </source>
</evidence>
<proteinExistence type="predicted"/>
<dbReference type="RefSeq" id="WP_322597119.1">
    <property type="nucleotide sequence ID" value="NZ_JACICF010000002.1"/>
</dbReference>
<dbReference type="SUPFAM" id="SSF88697">
    <property type="entry name" value="PUA domain-like"/>
    <property type="match status" value="1"/>
</dbReference>
<dbReference type="InterPro" id="IPR003111">
    <property type="entry name" value="Lon_prtase_N"/>
</dbReference>
<comment type="caution">
    <text evidence="2">The sequence shown here is derived from an EMBL/GenBank/DDBJ whole genome shotgun (WGS) entry which is preliminary data.</text>
</comment>
<accession>A0A839Z543</accession>
<evidence type="ECO:0000259" key="1">
    <source>
        <dbReference type="PROSITE" id="PS51787"/>
    </source>
</evidence>
<feature type="domain" description="Lon N-terminal" evidence="1">
    <location>
        <begin position="9"/>
        <end position="197"/>
    </location>
</feature>
<dbReference type="EMBL" id="JACICF010000002">
    <property type="protein sequence ID" value="MBB3764775.1"/>
    <property type="molecule type" value="Genomic_DNA"/>
</dbReference>
<evidence type="ECO:0000313" key="3">
    <source>
        <dbReference type="Proteomes" id="UP000578569"/>
    </source>
</evidence>
<dbReference type="InterPro" id="IPR046336">
    <property type="entry name" value="Lon_prtase_N_sf"/>
</dbReference>
<reference evidence="2 3" key="1">
    <citation type="submission" date="2020-08" db="EMBL/GenBank/DDBJ databases">
        <title>Genomic Encyclopedia of Type Strains, Phase IV (KMG-IV): sequencing the most valuable type-strain genomes for metagenomic binning, comparative biology and taxonomic classification.</title>
        <authorList>
            <person name="Goeker M."/>
        </authorList>
    </citation>
    <scope>NUCLEOTIDE SEQUENCE [LARGE SCALE GENOMIC DNA]</scope>
    <source>
        <strain evidence="2 3">DSM 24194</strain>
    </source>
</reference>
<dbReference type="SMART" id="SM00464">
    <property type="entry name" value="LON"/>
    <property type="match status" value="1"/>
</dbReference>
<dbReference type="AlphaFoldDB" id="A0A839Z543"/>
<dbReference type="Pfam" id="PF02190">
    <property type="entry name" value="LON_substr_bdg"/>
    <property type="match status" value="1"/>
</dbReference>
<dbReference type="PANTHER" id="PTHR46732:SF8">
    <property type="entry name" value="ATP-DEPENDENT PROTEASE LA (LON) DOMAIN PROTEIN"/>
    <property type="match status" value="1"/>
</dbReference>
<dbReference type="Proteomes" id="UP000578569">
    <property type="component" value="Unassembled WGS sequence"/>
</dbReference>
<sequence>MMGSQPARVPIFPLAGALLFPRAQLPLHIFEDRYREMVRDAIDGAGQIAMIQPLHDGDNAPLHKVGCLGDLVGVEELDDGRFNIILQGVQRFRWIREAESNALYRVADVDLAAFDDSEPDPLSPAMRAAVEEEARAFGDALRLQVDWEQVARLDDETFVNAIAQVAPFDVGAKQALLEEESLARRAELVTQLMQFQRLAPGGAASDQTLQ</sequence>